<keyword evidence="3" id="KW-1185">Reference proteome</keyword>
<organism evidence="2 3">
    <name type="scientific">Gregarina niphandrodes</name>
    <name type="common">Septate eugregarine</name>
    <dbReference type="NCBI Taxonomy" id="110365"/>
    <lineage>
        <taxon>Eukaryota</taxon>
        <taxon>Sar</taxon>
        <taxon>Alveolata</taxon>
        <taxon>Apicomplexa</taxon>
        <taxon>Conoidasida</taxon>
        <taxon>Gregarinasina</taxon>
        <taxon>Eugregarinorida</taxon>
        <taxon>Gregarinidae</taxon>
        <taxon>Gregarina</taxon>
    </lineage>
</organism>
<dbReference type="eggNOG" id="ENOG502SPPU">
    <property type="taxonomic scope" value="Eukaryota"/>
</dbReference>
<proteinExistence type="predicted"/>
<feature type="compositionally biased region" description="Polar residues" evidence="1">
    <location>
        <begin position="31"/>
        <end position="45"/>
    </location>
</feature>
<dbReference type="AlphaFoldDB" id="A0A023B140"/>
<dbReference type="EMBL" id="AFNH02000992">
    <property type="protein sequence ID" value="EZG46523.1"/>
    <property type="molecule type" value="Genomic_DNA"/>
</dbReference>
<dbReference type="GeneID" id="22914718"/>
<dbReference type="VEuPathDB" id="CryptoDB:GNI_133640"/>
<dbReference type="Proteomes" id="UP000019763">
    <property type="component" value="Unassembled WGS sequence"/>
</dbReference>
<dbReference type="PROSITE" id="PS51257">
    <property type="entry name" value="PROKAR_LIPOPROTEIN"/>
    <property type="match status" value="1"/>
</dbReference>
<evidence type="ECO:0000313" key="2">
    <source>
        <dbReference type="EMBL" id="EZG46523.1"/>
    </source>
</evidence>
<comment type="caution">
    <text evidence="2">The sequence shown here is derived from an EMBL/GenBank/DDBJ whole genome shotgun (WGS) entry which is preliminary data.</text>
</comment>
<name>A0A023B140_GRENI</name>
<dbReference type="RefSeq" id="XP_011132296.1">
    <property type="nucleotide sequence ID" value="XM_011133994.1"/>
</dbReference>
<gene>
    <name evidence="2" type="ORF">GNI_133640</name>
</gene>
<reference evidence="2" key="1">
    <citation type="submission" date="2013-12" db="EMBL/GenBank/DDBJ databases">
        <authorList>
            <person name="Omoto C.K."/>
            <person name="Sibley D."/>
            <person name="Venepally P."/>
            <person name="Hadjithomas M."/>
            <person name="Karamycheva S."/>
            <person name="Brunk B."/>
            <person name="Roos D."/>
            <person name="Caler E."/>
            <person name="Lorenzi H."/>
        </authorList>
    </citation>
    <scope>NUCLEOTIDE SEQUENCE</scope>
</reference>
<evidence type="ECO:0000313" key="3">
    <source>
        <dbReference type="Proteomes" id="UP000019763"/>
    </source>
</evidence>
<protein>
    <submittedName>
        <fullName evidence="2">Uncharacterized protein</fullName>
    </submittedName>
</protein>
<evidence type="ECO:0000256" key="1">
    <source>
        <dbReference type="SAM" id="MobiDB-lite"/>
    </source>
</evidence>
<accession>A0A023B140</accession>
<feature type="region of interest" description="Disordered" evidence="1">
    <location>
        <begin position="31"/>
        <end position="50"/>
    </location>
</feature>
<sequence length="689" mass="77957">MQHRLHRGKTPSSSVLTTILLSCGGKVISDSSASLSGSPRYTSSSQEDRPVVPAENVKFQSVSNAARDLAPNKRRAVKRCPVMPSEVTGYPLLGGSTEDALPPKRMCLESAIGFLDQASAMSDDAIAKIDSVVAEVLEGWDEGDDVIADIDGIVEDMLGGCSDALFGSAKKSNAEEMGDKVCVGVNEYIPAFQITFPHEDASSVEAKYLVWAYDILSHGWWHLVPFQVKKPISVFGLARNAIEWEEARKANPALKVNVLLEARCYCPSRKSAWDTLTFSKWLKSRQSASDIGFRKMCGKIRRGGWFILSSRVSDAQHDLLTRWPVNQEWCDQFAENMRRWRCRYTNAINRGLPDLSACLSWLQFEELVVKRMGDLRVPLNEVSKEYRKTERRQLMLLKMAELTGGMMNDASLVKVMMSNSPPSHLVNISGSTCQVVTETETAPRIPSRYLVWAYDILNHGWWGAVPKTILSPGLSVFELAQKAWEWETNGGSIYTLSSSCYTCGEGGKPHMATESCERCEESWSFQEFWEWLRLRHFHNIYDQLKNLSHSIKDSRRPQSQFLHWEKRDRHWLLKTADEIGFEIPVGKDDSRFEMIHESLNKLLPTTDNRSLAGRFAMRRFRDGIFRKSPNGLYPWEHERLIVHRISSYYTHQIDPSAVNSPIEAPTTSFFVLDCPPLSVGQHPKQTIPP</sequence>